<keyword evidence="6 11" id="KW-0812">Transmembrane</keyword>
<evidence type="ECO:0000256" key="8">
    <source>
        <dbReference type="ARBA" id="ARBA00022989"/>
    </source>
</evidence>
<dbReference type="InterPro" id="IPR004358">
    <property type="entry name" value="Sig_transdc_His_kin-like_C"/>
</dbReference>
<dbReference type="RefSeq" id="WP_268040389.1">
    <property type="nucleotide sequence ID" value="NZ_JAPQER010000002.1"/>
</dbReference>
<dbReference type="InterPro" id="IPR036097">
    <property type="entry name" value="HisK_dim/P_sf"/>
</dbReference>
<gene>
    <name evidence="14" type="ORF">OW763_07080</name>
</gene>
<dbReference type="CDD" id="cd06225">
    <property type="entry name" value="HAMP"/>
    <property type="match status" value="1"/>
</dbReference>
<keyword evidence="4" id="KW-0597">Phosphoprotein</keyword>
<dbReference type="Pfam" id="PF02518">
    <property type="entry name" value="HATPase_c"/>
    <property type="match status" value="1"/>
</dbReference>
<evidence type="ECO:0000256" key="2">
    <source>
        <dbReference type="ARBA" id="ARBA00004141"/>
    </source>
</evidence>
<name>A0ABT4D1C7_9CLOT</name>
<comment type="subcellular location">
    <subcellularLocation>
        <location evidence="2">Membrane</location>
        <topology evidence="2">Multi-pass membrane protein</topology>
    </subcellularLocation>
</comment>
<dbReference type="SUPFAM" id="SSF158472">
    <property type="entry name" value="HAMP domain-like"/>
    <property type="match status" value="1"/>
</dbReference>
<dbReference type="Pfam" id="PF00672">
    <property type="entry name" value="HAMP"/>
    <property type="match status" value="1"/>
</dbReference>
<evidence type="ECO:0000256" key="9">
    <source>
        <dbReference type="ARBA" id="ARBA00023012"/>
    </source>
</evidence>
<dbReference type="SUPFAM" id="SSF55874">
    <property type="entry name" value="ATPase domain of HSP90 chaperone/DNA topoisomerase II/histidine kinase"/>
    <property type="match status" value="1"/>
</dbReference>
<dbReference type="InterPro" id="IPR003661">
    <property type="entry name" value="HisK_dim/P_dom"/>
</dbReference>
<protein>
    <recommendedName>
        <fullName evidence="3">histidine kinase</fullName>
        <ecNumber evidence="3">2.7.13.3</ecNumber>
    </recommendedName>
</protein>
<dbReference type="PRINTS" id="PR00344">
    <property type="entry name" value="BCTRLSENSOR"/>
</dbReference>
<organism evidence="14 15">
    <name type="scientific">Clostridium aestuarii</name>
    <dbReference type="NCBI Taxonomy" id="338193"/>
    <lineage>
        <taxon>Bacteria</taxon>
        <taxon>Bacillati</taxon>
        <taxon>Bacillota</taxon>
        <taxon>Clostridia</taxon>
        <taxon>Eubacteriales</taxon>
        <taxon>Clostridiaceae</taxon>
        <taxon>Clostridium</taxon>
    </lineage>
</organism>
<dbReference type="Pfam" id="PF00512">
    <property type="entry name" value="HisKA"/>
    <property type="match status" value="1"/>
</dbReference>
<dbReference type="EMBL" id="JAPQER010000002">
    <property type="protein sequence ID" value="MCY6484115.1"/>
    <property type="molecule type" value="Genomic_DNA"/>
</dbReference>
<dbReference type="InterPro" id="IPR036890">
    <property type="entry name" value="HATPase_C_sf"/>
</dbReference>
<proteinExistence type="predicted"/>
<dbReference type="PROSITE" id="PS50885">
    <property type="entry name" value="HAMP"/>
    <property type="match status" value="1"/>
</dbReference>
<evidence type="ECO:0000313" key="15">
    <source>
        <dbReference type="Proteomes" id="UP001078443"/>
    </source>
</evidence>
<dbReference type="Gene3D" id="6.10.340.10">
    <property type="match status" value="1"/>
</dbReference>
<dbReference type="SMART" id="SM00388">
    <property type="entry name" value="HisKA"/>
    <property type="match status" value="1"/>
</dbReference>
<dbReference type="EC" id="2.7.13.3" evidence="3"/>
<evidence type="ECO:0000256" key="1">
    <source>
        <dbReference type="ARBA" id="ARBA00000085"/>
    </source>
</evidence>
<dbReference type="InterPro" id="IPR005467">
    <property type="entry name" value="His_kinase_dom"/>
</dbReference>
<evidence type="ECO:0000256" key="4">
    <source>
        <dbReference type="ARBA" id="ARBA00022553"/>
    </source>
</evidence>
<dbReference type="SMART" id="SM00387">
    <property type="entry name" value="HATPase_c"/>
    <property type="match status" value="1"/>
</dbReference>
<evidence type="ECO:0000256" key="11">
    <source>
        <dbReference type="SAM" id="Phobius"/>
    </source>
</evidence>
<keyword evidence="9" id="KW-0902">Two-component regulatory system</keyword>
<evidence type="ECO:0000259" key="13">
    <source>
        <dbReference type="PROSITE" id="PS50885"/>
    </source>
</evidence>
<feature type="transmembrane region" description="Helical" evidence="11">
    <location>
        <begin position="188"/>
        <end position="210"/>
    </location>
</feature>
<sequence>MKLSIRYKFVIGFLVIFCISFISISFFINKIIVKNNEKIISKEFLRFQKDLTIYLNQYLKLKQIALDENEFEKNAQDIAAVLAVKIDDRVVVYSGKGGFLSDSACENGKIPIYEEVNNINEHKKYNKDLKLAVNNKSAYTIVPIDNKYMVIFSCPIFIDDVKLGIVRCNRDYTELFNSSENLLRVINISISLVFGLIFIFSILLATKITVPIIKLSRISKEVAKGNFDADIIVNSRDETGELTSNFNKMKNQIKKQIETIKRDRDNLKTIQKHRKAFFDNVTHEMKTPLTIISGYSQIILQKDFKDKEFFKKAVVKIKNESDRMHNMVLELLEISKVESKVSSDQMKKINVSEVIYLTCEDMRIRADKYDILIDKHIDKDVFVLGNENELRRMMINLIDNSIKYGDIKSSIKVKMFKDKNYCNMIVEDKGHGISTDKLDKIFKPFYRVDKVSSREKGSNGLGLSIVKSIVEKHRGEINIVSKENIGTKVYIKIPLIVYKMATSV</sequence>
<evidence type="ECO:0000256" key="10">
    <source>
        <dbReference type="ARBA" id="ARBA00023136"/>
    </source>
</evidence>
<dbReference type="PANTHER" id="PTHR45528:SF10">
    <property type="entry name" value="METHYL-ACCEPTING CHEMOTAXIS PROTEIN"/>
    <property type="match status" value="1"/>
</dbReference>
<dbReference type="GO" id="GO:0016301">
    <property type="term" value="F:kinase activity"/>
    <property type="evidence" value="ECO:0007669"/>
    <property type="project" value="UniProtKB-KW"/>
</dbReference>
<accession>A0ABT4D1C7</accession>
<dbReference type="SUPFAM" id="SSF47384">
    <property type="entry name" value="Homodimeric domain of signal transducing histidine kinase"/>
    <property type="match status" value="1"/>
</dbReference>
<dbReference type="InterPro" id="IPR003660">
    <property type="entry name" value="HAMP_dom"/>
</dbReference>
<dbReference type="SMART" id="SM00304">
    <property type="entry name" value="HAMP"/>
    <property type="match status" value="1"/>
</dbReference>
<dbReference type="InterPro" id="IPR050398">
    <property type="entry name" value="HssS/ArlS-like"/>
</dbReference>
<reference evidence="14" key="1">
    <citation type="submission" date="2022-12" db="EMBL/GenBank/DDBJ databases">
        <authorList>
            <person name="Wang J."/>
        </authorList>
    </citation>
    <scope>NUCLEOTIDE SEQUENCE</scope>
    <source>
        <strain evidence="14">HY-45-18</strain>
    </source>
</reference>
<dbReference type="Proteomes" id="UP001078443">
    <property type="component" value="Unassembled WGS sequence"/>
</dbReference>
<keyword evidence="5" id="KW-0808">Transferase</keyword>
<keyword evidence="7 14" id="KW-0418">Kinase</keyword>
<keyword evidence="10 11" id="KW-0472">Membrane</keyword>
<feature type="domain" description="HAMP" evidence="13">
    <location>
        <begin position="206"/>
        <end position="258"/>
    </location>
</feature>
<dbReference type="PANTHER" id="PTHR45528">
    <property type="entry name" value="SENSOR HISTIDINE KINASE CPXA"/>
    <property type="match status" value="1"/>
</dbReference>
<evidence type="ECO:0000256" key="7">
    <source>
        <dbReference type="ARBA" id="ARBA00022777"/>
    </source>
</evidence>
<dbReference type="CDD" id="cd00082">
    <property type="entry name" value="HisKA"/>
    <property type="match status" value="1"/>
</dbReference>
<dbReference type="Gene3D" id="1.10.287.130">
    <property type="match status" value="1"/>
</dbReference>
<evidence type="ECO:0000313" key="14">
    <source>
        <dbReference type="EMBL" id="MCY6484115.1"/>
    </source>
</evidence>
<comment type="catalytic activity">
    <reaction evidence="1">
        <text>ATP + protein L-histidine = ADP + protein N-phospho-L-histidine.</text>
        <dbReference type="EC" id="2.7.13.3"/>
    </reaction>
</comment>
<dbReference type="PROSITE" id="PS50109">
    <property type="entry name" value="HIS_KIN"/>
    <property type="match status" value="1"/>
</dbReference>
<feature type="transmembrane region" description="Helical" evidence="11">
    <location>
        <begin position="7"/>
        <end position="28"/>
    </location>
</feature>
<keyword evidence="8 11" id="KW-1133">Transmembrane helix</keyword>
<dbReference type="Gene3D" id="3.30.565.10">
    <property type="entry name" value="Histidine kinase-like ATPase, C-terminal domain"/>
    <property type="match status" value="1"/>
</dbReference>
<keyword evidence="15" id="KW-1185">Reference proteome</keyword>
<feature type="domain" description="Histidine kinase" evidence="12">
    <location>
        <begin position="280"/>
        <end position="497"/>
    </location>
</feature>
<evidence type="ECO:0000256" key="5">
    <source>
        <dbReference type="ARBA" id="ARBA00022679"/>
    </source>
</evidence>
<comment type="caution">
    <text evidence="14">The sequence shown here is derived from an EMBL/GenBank/DDBJ whole genome shotgun (WGS) entry which is preliminary data.</text>
</comment>
<evidence type="ECO:0000259" key="12">
    <source>
        <dbReference type="PROSITE" id="PS50109"/>
    </source>
</evidence>
<dbReference type="InterPro" id="IPR003594">
    <property type="entry name" value="HATPase_dom"/>
</dbReference>
<evidence type="ECO:0000256" key="3">
    <source>
        <dbReference type="ARBA" id="ARBA00012438"/>
    </source>
</evidence>
<evidence type="ECO:0000256" key="6">
    <source>
        <dbReference type="ARBA" id="ARBA00022692"/>
    </source>
</evidence>